<feature type="transmembrane region" description="Helical" evidence="1">
    <location>
        <begin position="16"/>
        <end position="36"/>
    </location>
</feature>
<dbReference type="Proteomes" id="UP000236731">
    <property type="component" value="Unassembled WGS sequence"/>
</dbReference>
<sequence>MESFEFKYGKGQQQKIALFFLVIGIVGLVFIYYVYFVDTRALIMWKVTSVFLALLGFGAFLKLILAPKDPNEVALRIDAQGITGKTTPVAKAAGLIDWEDITHIDHSGNMMFVQVINPEKYAQRMKNFFVKDTFMKTNKGYINFSLMELNATEAEIHSAITKFYN</sequence>
<organism evidence="2 3">
    <name type="scientific">Sphingobacterium lactis</name>
    <dbReference type="NCBI Taxonomy" id="797291"/>
    <lineage>
        <taxon>Bacteria</taxon>
        <taxon>Pseudomonadati</taxon>
        <taxon>Bacteroidota</taxon>
        <taxon>Sphingobacteriia</taxon>
        <taxon>Sphingobacteriales</taxon>
        <taxon>Sphingobacteriaceae</taxon>
        <taxon>Sphingobacterium</taxon>
    </lineage>
</organism>
<proteinExistence type="predicted"/>
<dbReference type="EMBL" id="FNUT01000011">
    <property type="protein sequence ID" value="SEG63322.1"/>
    <property type="molecule type" value="Genomic_DNA"/>
</dbReference>
<dbReference type="InterPro" id="IPR048136">
    <property type="entry name" value="STM3941-like"/>
</dbReference>
<keyword evidence="1" id="KW-0812">Transmembrane</keyword>
<keyword evidence="1" id="KW-0472">Membrane</keyword>
<evidence type="ECO:0000256" key="1">
    <source>
        <dbReference type="SAM" id="Phobius"/>
    </source>
</evidence>
<dbReference type="AlphaFoldDB" id="A0A1H6BRR2"/>
<name>A0A1H6BRR2_9SPHI</name>
<keyword evidence="3" id="KW-1185">Reference proteome</keyword>
<keyword evidence="1" id="KW-1133">Transmembrane helix</keyword>
<evidence type="ECO:0000313" key="2">
    <source>
        <dbReference type="EMBL" id="SEG63322.1"/>
    </source>
</evidence>
<gene>
    <name evidence="2" type="ORF">SAMN05421877_11186</name>
</gene>
<dbReference type="OrthoDB" id="6028159at2"/>
<accession>A0A1H6BRR2</accession>
<dbReference type="RefSeq" id="WP_103907363.1">
    <property type="nucleotide sequence ID" value="NZ_CP049246.1"/>
</dbReference>
<reference evidence="3" key="1">
    <citation type="submission" date="2016-10" db="EMBL/GenBank/DDBJ databases">
        <authorList>
            <person name="Varghese N."/>
            <person name="Submissions S."/>
        </authorList>
    </citation>
    <scope>NUCLEOTIDE SEQUENCE [LARGE SCALE GENOMIC DNA]</scope>
    <source>
        <strain evidence="3">DSM 22361</strain>
    </source>
</reference>
<feature type="transmembrane region" description="Helical" evidence="1">
    <location>
        <begin position="42"/>
        <end position="65"/>
    </location>
</feature>
<dbReference type="NCBIfam" id="NF041635">
    <property type="entry name" value="STM3941_fam"/>
    <property type="match status" value="1"/>
</dbReference>
<protein>
    <submittedName>
        <fullName evidence="2">Uncharacterized protein</fullName>
    </submittedName>
</protein>
<evidence type="ECO:0000313" key="3">
    <source>
        <dbReference type="Proteomes" id="UP000236731"/>
    </source>
</evidence>